<name>A0ACB8RJB9_9AGAM</name>
<dbReference type="Proteomes" id="UP000814033">
    <property type="component" value="Unassembled WGS sequence"/>
</dbReference>
<accession>A0ACB8RJB9</accession>
<evidence type="ECO:0000313" key="1">
    <source>
        <dbReference type="EMBL" id="KAI0043695.1"/>
    </source>
</evidence>
<sequence length="250" mass="26842">MFVGGLSWDTTDDGLRNYFSEFGKVDACTIVRDPDGKSRGFAFLTFEDPASVNAVMIREHFLDGKAIDPKRAIPREEHLRNTRYFVGGLAPQTTSDSMRAFFSSFGKVVDATVMVDRETGRSKGFGFVTFEDNSNEAQLVGKIGLVLDDKQIEVKTAQPRNQREQARAGPVAATPNFADGGAQTQGRGGGLPFLGGGAAQGGGDAGQMNMYQRMMMGQMGGPMGGPFNNMMGGMPMMGSFNPMMGMGMGR</sequence>
<gene>
    <name evidence="1" type="ORF">FA95DRAFT_1523902</name>
</gene>
<proteinExistence type="predicted"/>
<protein>
    <submittedName>
        <fullName evidence="1">Uncharacterized protein</fullName>
    </submittedName>
</protein>
<reference evidence="1" key="2">
    <citation type="journal article" date="2022" name="New Phytol.">
        <title>Evolutionary transition to the ectomycorrhizal habit in the genomes of a hyperdiverse lineage of mushroom-forming fungi.</title>
        <authorList>
            <person name="Looney B."/>
            <person name="Miyauchi S."/>
            <person name="Morin E."/>
            <person name="Drula E."/>
            <person name="Courty P.E."/>
            <person name="Kohler A."/>
            <person name="Kuo A."/>
            <person name="LaButti K."/>
            <person name="Pangilinan J."/>
            <person name="Lipzen A."/>
            <person name="Riley R."/>
            <person name="Andreopoulos W."/>
            <person name="He G."/>
            <person name="Johnson J."/>
            <person name="Nolan M."/>
            <person name="Tritt A."/>
            <person name="Barry K.W."/>
            <person name="Grigoriev I.V."/>
            <person name="Nagy L.G."/>
            <person name="Hibbett D."/>
            <person name="Henrissat B."/>
            <person name="Matheny P.B."/>
            <person name="Labbe J."/>
            <person name="Martin F.M."/>
        </authorList>
    </citation>
    <scope>NUCLEOTIDE SEQUENCE</scope>
    <source>
        <strain evidence="1">FP105234-sp</strain>
    </source>
</reference>
<dbReference type="EMBL" id="MU276008">
    <property type="protein sequence ID" value="KAI0043695.1"/>
    <property type="molecule type" value="Genomic_DNA"/>
</dbReference>
<comment type="caution">
    <text evidence="1">The sequence shown here is derived from an EMBL/GenBank/DDBJ whole genome shotgun (WGS) entry which is preliminary data.</text>
</comment>
<reference evidence="1" key="1">
    <citation type="submission" date="2021-02" db="EMBL/GenBank/DDBJ databases">
        <authorList>
            <consortium name="DOE Joint Genome Institute"/>
            <person name="Ahrendt S."/>
            <person name="Looney B.P."/>
            <person name="Miyauchi S."/>
            <person name="Morin E."/>
            <person name="Drula E."/>
            <person name="Courty P.E."/>
            <person name="Chicoki N."/>
            <person name="Fauchery L."/>
            <person name="Kohler A."/>
            <person name="Kuo A."/>
            <person name="Labutti K."/>
            <person name="Pangilinan J."/>
            <person name="Lipzen A."/>
            <person name="Riley R."/>
            <person name="Andreopoulos W."/>
            <person name="He G."/>
            <person name="Johnson J."/>
            <person name="Barry K.W."/>
            <person name="Grigoriev I.V."/>
            <person name="Nagy L."/>
            <person name="Hibbett D."/>
            <person name="Henrissat B."/>
            <person name="Matheny P.B."/>
            <person name="Labbe J."/>
            <person name="Martin F."/>
        </authorList>
    </citation>
    <scope>NUCLEOTIDE SEQUENCE</scope>
    <source>
        <strain evidence="1">FP105234-sp</strain>
    </source>
</reference>
<keyword evidence="2" id="KW-1185">Reference proteome</keyword>
<evidence type="ECO:0000313" key="2">
    <source>
        <dbReference type="Proteomes" id="UP000814033"/>
    </source>
</evidence>
<feature type="non-terminal residue" evidence="1">
    <location>
        <position position="250"/>
    </location>
</feature>
<organism evidence="1 2">
    <name type="scientific">Auriscalpium vulgare</name>
    <dbReference type="NCBI Taxonomy" id="40419"/>
    <lineage>
        <taxon>Eukaryota</taxon>
        <taxon>Fungi</taxon>
        <taxon>Dikarya</taxon>
        <taxon>Basidiomycota</taxon>
        <taxon>Agaricomycotina</taxon>
        <taxon>Agaricomycetes</taxon>
        <taxon>Russulales</taxon>
        <taxon>Auriscalpiaceae</taxon>
        <taxon>Auriscalpium</taxon>
    </lineage>
</organism>